<dbReference type="STRING" id="1317121.ATO11_02030"/>
<evidence type="ECO:0008006" key="3">
    <source>
        <dbReference type="Google" id="ProtNLM"/>
    </source>
</evidence>
<dbReference type="Proteomes" id="UP000036938">
    <property type="component" value="Unassembled WGS sequence"/>
</dbReference>
<sequence length="210" mass="23378">MVAAGWVVFGPGPARAHPHVFVDGGVDFQITEDGTLEAIRVTWRYDELETLFLLSDLDVTPAAGADFTDSERALVERELGRFAPDFDGSVHLRAKGEPILLAWPRDLTARMVGDRLEVAFYRDLMEPLALEATELHAAFYERTYFFAFSLTDEPRFGEAEDRCSATITKFEPSSQTDEMRAALAKLGREETPENSNVGALLADRMVVTCK</sequence>
<proteinExistence type="predicted"/>
<gene>
    <name evidence="1" type="ORF">ATO11_02030</name>
</gene>
<name>A0A0L1JUM8_9RHOB</name>
<accession>A0A0L1JUM8</accession>
<evidence type="ECO:0000313" key="2">
    <source>
        <dbReference type="Proteomes" id="UP000036938"/>
    </source>
</evidence>
<organism evidence="1 2">
    <name type="scientific">Pseudaestuariivita atlantica</name>
    <dbReference type="NCBI Taxonomy" id="1317121"/>
    <lineage>
        <taxon>Bacteria</taxon>
        <taxon>Pseudomonadati</taxon>
        <taxon>Pseudomonadota</taxon>
        <taxon>Alphaproteobacteria</taxon>
        <taxon>Rhodobacterales</taxon>
        <taxon>Paracoccaceae</taxon>
        <taxon>Pseudaestuariivita</taxon>
    </lineage>
</organism>
<dbReference type="Pfam" id="PF06226">
    <property type="entry name" value="DUF1007"/>
    <property type="match status" value="1"/>
</dbReference>
<dbReference type="InterPro" id="IPR010412">
    <property type="entry name" value="DUF1007"/>
</dbReference>
<dbReference type="EMBL" id="AQQZ01000001">
    <property type="protein sequence ID" value="KNG95407.1"/>
    <property type="molecule type" value="Genomic_DNA"/>
</dbReference>
<reference evidence="1 2" key="1">
    <citation type="journal article" date="2015" name="Int. J. Syst. Evol. Microbiol.">
        <title>Aestuariivita atlantica sp. nov., isolated from deep sea sediment of the Atlantic Ocean.</title>
        <authorList>
            <person name="Li G."/>
            <person name="Lai Q."/>
            <person name="Du Y."/>
            <person name="Liu X."/>
            <person name="Sun F."/>
            <person name="Shao Z."/>
        </authorList>
    </citation>
    <scope>NUCLEOTIDE SEQUENCE [LARGE SCALE GENOMIC DNA]</scope>
    <source>
        <strain evidence="1 2">22II-S11-z3</strain>
    </source>
</reference>
<evidence type="ECO:0000313" key="1">
    <source>
        <dbReference type="EMBL" id="KNG95407.1"/>
    </source>
</evidence>
<protein>
    <recommendedName>
        <fullName evidence="3">Polyphosphate kinase</fullName>
    </recommendedName>
</protein>
<comment type="caution">
    <text evidence="1">The sequence shown here is derived from an EMBL/GenBank/DDBJ whole genome shotgun (WGS) entry which is preliminary data.</text>
</comment>
<dbReference type="AlphaFoldDB" id="A0A0L1JUM8"/>
<keyword evidence="2" id="KW-1185">Reference proteome</keyword>